<evidence type="ECO:0000256" key="1">
    <source>
        <dbReference type="SAM" id="MobiDB-lite"/>
    </source>
</evidence>
<comment type="caution">
    <text evidence="2">The sequence shown here is derived from an EMBL/GenBank/DDBJ whole genome shotgun (WGS) entry which is preliminary data.</text>
</comment>
<keyword evidence="3" id="KW-1185">Reference proteome</keyword>
<protein>
    <submittedName>
        <fullName evidence="2">Uncharacterized protein</fullName>
    </submittedName>
</protein>
<proteinExistence type="predicted"/>
<dbReference type="Pfam" id="PF26467">
    <property type="entry name" value="DUF8143"/>
    <property type="match status" value="1"/>
</dbReference>
<organism evidence="2 3">
    <name type="scientific">Haloarcula salina</name>
    <dbReference type="NCBI Taxonomy" id="1429914"/>
    <lineage>
        <taxon>Archaea</taxon>
        <taxon>Methanobacteriati</taxon>
        <taxon>Methanobacteriota</taxon>
        <taxon>Stenosarchaea group</taxon>
        <taxon>Halobacteria</taxon>
        <taxon>Halobacteriales</taxon>
        <taxon>Haloarculaceae</taxon>
        <taxon>Haloarcula</taxon>
    </lineage>
</organism>
<name>A0AA41FYL4_9EURY</name>
<dbReference type="AlphaFoldDB" id="A0AA41FYL4"/>
<dbReference type="Proteomes" id="UP001166304">
    <property type="component" value="Unassembled WGS sequence"/>
</dbReference>
<reference evidence="2" key="1">
    <citation type="submission" date="2021-06" db="EMBL/GenBank/DDBJ databases">
        <title>New haloarchaea isolates fom saline soil.</title>
        <authorList>
            <person name="Duran-Viseras A."/>
            <person name="Sanchez-Porro C.S."/>
            <person name="Ventosa A."/>
        </authorList>
    </citation>
    <scope>NUCLEOTIDE SEQUENCE</scope>
    <source>
        <strain evidence="2">JCM 18369</strain>
    </source>
</reference>
<dbReference type="EMBL" id="JAHQXE010000001">
    <property type="protein sequence ID" value="MBV0901175.1"/>
    <property type="molecule type" value="Genomic_DNA"/>
</dbReference>
<feature type="region of interest" description="Disordered" evidence="1">
    <location>
        <begin position="36"/>
        <end position="57"/>
    </location>
</feature>
<sequence length="57" mass="6394">MSAASGLFVLVFLGLALAAPLLLYALVRSECDRRVEADRETAERLARRDTGDDRRMR</sequence>
<accession>A0AA41FYL4</accession>
<evidence type="ECO:0000313" key="2">
    <source>
        <dbReference type="EMBL" id="MBV0901175.1"/>
    </source>
</evidence>
<dbReference type="RefSeq" id="WP_174243000.1">
    <property type="nucleotide sequence ID" value="NZ_JAHQXE010000001.1"/>
</dbReference>
<dbReference type="InterPro" id="IPR058456">
    <property type="entry name" value="DUF8143"/>
</dbReference>
<evidence type="ECO:0000313" key="3">
    <source>
        <dbReference type="Proteomes" id="UP001166304"/>
    </source>
</evidence>
<gene>
    <name evidence="2" type="ORF">KTS37_05175</name>
</gene>